<evidence type="ECO:0000313" key="10">
    <source>
        <dbReference type="EMBL" id="EYR62999.1"/>
    </source>
</evidence>
<gene>
    <name evidence="10" type="ORF">N866_03750</name>
</gene>
<dbReference type="PROSITE" id="PS50011">
    <property type="entry name" value="PROTEIN_KINASE_DOM"/>
    <property type="match status" value="1"/>
</dbReference>
<dbReference type="FunFam" id="1.10.510.10:FF:000021">
    <property type="entry name" value="Serine/threonine protein kinase"/>
    <property type="match status" value="1"/>
</dbReference>
<keyword evidence="5 10" id="KW-0418">Kinase</keyword>
<dbReference type="GO" id="GO:0045717">
    <property type="term" value="P:negative regulation of fatty acid biosynthetic process"/>
    <property type="evidence" value="ECO:0007669"/>
    <property type="project" value="UniProtKB-ARBA"/>
</dbReference>
<evidence type="ECO:0000256" key="1">
    <source>
        <dbReference type="ARBA" id="ARBA00012513"/>
    </source>
</evidence>
<dbReference type="Gene3D" id="3.30.200.20">
    <property type="entry name" value="Phosphorylase Kinase, domain 1"/>
    <property type="match status" value="1"/>
</dbReference>
<feature type="domain" description="Protein kinase" evidence="9">
    <location>
        <begin position="14"/>
        <end position="273"/>
    </location>
</feature>
<reference evidence="10 11" key="1">
    <citation type="submission" date="2014-01" db="EMBL/GenBank/DDBJ databases">
        <title>Actinotalea ferrariae CF5-4.</title>
        <authorList>
            <person name="Chen F."/>
            <person name="Li Y."/>
            <person name="Wang G."/>
        </authorList>
    </citation>
    <scope>NUCLEOTIDE SEQUENCE [LARGE SCALE GENOMIC DNA]</scope>
    <source>
        <strain evidence="10 11">CF5-4</strain>
    </source>
</reference>
<comment type="catalytic activity">
    <reaction evidence="8">
        <text>L-seryl-[protein] + ATP = O-phospho-L-seryl-[protein] + ADP + H(+)</text>
        <dbReference type="Rhea" id="RHEA:17989"/>
        <dbReference type="Rhea" id="RHEA-COMP:9863"/>
        <dbReference type="Rhea" id="RHEA-COMP:11604"/>
        <dbReference type="ChEBI" id="CHEBI:15378"/>
        <dbReference type="ChEBI" id="CHEBI:29999"/>
        <dbReference type="ChEBI" id="CHEBI:30616"/>
        <dbReference type="ChEBI" id="CHEBI:83421"/>
        <dbReference type="ChEBI" id="CHEBI:456216"/>
        <dbReference type="EC" id="2.7.11.1"/>
    </reaction>
</comment>
<keyword evidence="3" id="KW-0808">Transferase</keyword>
<protein>
    <recommendedName>
        <fullName evidence="1">non-specific serine/threonine protein kinase</fullName>
        <ecNumber evidence="1">2.7.11.1</ecNumber>
    </recommendedName>
</protein>
<dbReference type="EC" id="2.7.11.1" evidence="1"/>
<dbReference type="GO" id="GO:0004674">
    <property type="term" value="F:protein serine/threonine kinase activity"/>
    <property type="evidence" value="ECO:0007669"/>
    <property type="project" value="UniProtKB-KW"/>
</dbReference>
<dbReference type="PANTHER" id="PTHR43289">
    <property type="entry name" value="MITOGEN-ACTIVATED PROTEIN KINASE KINASE KINASE 20-RELATED"/>
    <property type="match status" value="1"/>
</dbReference>
<dbReference type="InterPro" id="IPR008271">
    <property type="entry name" value="Ser/Thr_kinase_AS"/>
</dbReference>
<evidence type="ECO:0000256" key="6">
    <source>
        <dbReference type="ARBA" id="ARBA00022840"/>
    </source>
</evidence>
<dbReference type="SUPFAM" id="SSF56112">
    <property type="entry name" value="Protein kinase-like (PK-like)"/>
    <property type="match status" value="1"/>
</dbReference>
<dbReference type="InterPro" id="IPR011009">
    <property type="entry name" value="Kinase-like_dom_sf"/>
</dbReference>
<comment type="caution">
    <text evidence="10">The sequence shown here is derived from an EMBL/GenBank/DDBJ whole genome shotgun (WGS) entry which is preliminary data.</text>
</comment>
<dbReference type="FunFam" id="3.30.200.20:FF:000035">
    <property type="entry name" value="Serine/threonine protein kinase Stk1"/>
    <property type="match status" value="1"/>
</dbReference>
<evidence type="ECO:0000256" key="7">
    <source>
        <dbReference type="ARBA" id="ARBA00047899"/>
    </source>
</evidence>
<evidence type="ECO:0000256" key="8">
    <source>
        <dbReference type="ARBA" id="ARBA00048679"/>
    </source>
</evidence>
<evidence type="ECO:0000256" key="5">
    <source>
        <dbReference type="ARBA" id="ARBA00022777"/>
    </source>
</evidence>
<proteinExistence type="predicted"/>
<keyword evidence="4" id="KW-0547">Nucleotide-binding</keyword>
<dbReference type="Gene3D" id="1.10.510.10">
    <property type="entry name" value="Transferase(Phosphotransferase) domain 1"/>
    <property type="match status" value="1"/>
</dbReference>
<keyword evidence="6" id="KW-0067">ATP-binding</keyword>
<keyword evidence="2 10" id="KW-0723">Serine/threonine-protein kinase</keyword>
<sequence>MTDPLIGQVVDGRYEVLSRVARGGMATVYRALDRRLEREVALKIMHPHLADGASGSDFVARFRREARSAARLTHPGVVGVYDQGVDGDTSYLTMEFVDGTSLRRRLTETGPLSVAESLDTAESVLDALAVAHRSGVVHRDVKPENVLLATDGRVKVVDFGLARALTDASHTSTGTVLGTVAYLAPELVTQGTSDARTDVYAMGILLYEMLTGRQPFTGATPIQVAYQHVNSDVPPPSDAVEWLPAEVDELVQCLAARQADERPAEAGAALALLRRCRASLDEATLARRAEVAEPASSGGSHAGG</sequence>
<evidence type="ECO:0000256" key="2">
    <source>
        <dbReference type="ARBA" id="ARBA00022527"/>
    </source>
</evidence>
<dbReference type="InterPro" id="IPR000719">
    <property type="entry name" value="Prot_kinase_dom"/>
</dbReference>
<dbReference type="EMBL" id="AXCW01000140">
    <property type="protein sequence ID" value="EYR62999.1"/>
    <property type="molecule type" value="Genomic_DNA"/>
</dbReference>
<accession>A0A021VP79</accession>
<evidence type="ECO:0000313" key="11">
    <source>
        <dbReference type="Proteomes" id="UP000019753"/>
    </source>
</evidence>
<dbReference type="PROSITE" id="PS00108">
    <property type="entry name" value="PROTEIN_KINASE_ST"/>
    <property type="match status" value="1"/>
</dbReference>
<evidence type="ECO:0000259" key="9">
    <source>
        <dbReference type="PROSITE" id="PS50011"/>
    </source>
</evidence>
<dbReference type="AlphaFoldDB" id="A0A021VP79"/>
<dbReference type="Pfam" id="PF00069">
    <property type="entry name" value="Pkinase"/>
    <property type="match status" value="1"/>
</dbReference>
<organism evidence="10 11">
    <name type="scientific">Actinotalea ferrariae CF5-4</name>
    <dbReference type="NCBI Taxonomy" id="948458"/>
    <lineage>
        <taxon>Bacteria</taxon>
        <taxon>Bacillati</taxon>
        <taxon>Actinomycetota</taxon>
        <taxon>Actinomycetes</taxon>
        <taxon>Micrococcales</taxon>
        <taxon>Cellulomonadaceae</taxon>
        <taxon>Actinotalea</taxon>
    </lineage>
</organism>
<evidence type="ECO:0000256" key="4">
    <source>
        <dbReference type="ARBA" id="ARBA00022741"/>
    </source>
</evidence>
<dbReference type="GO" id="GO:0005524">
    <property type="term" value="F:ATP binding"/>
    <property type="evidence" value="ECO:0007669"/>
    <property type="project" value="UniProtKB-KW"/>
</dbReference>
<keyword evidence="11" id="KW-1185">Reference proteome</keyword>
<feature type="non-terminal residue" evidence="10">
    <location>
        <position position="304"/>
    </location>
</feature>
<dbReference type="CDD" id="cd14014">
    <property type="entry name" value="STKc_PknB_like"/>
    <property type="match status" value="1"/>
</dbReference>
<evidence type="ECO:0000256" key="3">
    <source>
        <dbReference type="ARBA" id="ARBA00022679"/>
    </source>
</evidence>
<dbReference type="SMART" id="SM00220">
    <property type="entry name" value="S_TKc"/>
    <property type="match status" value="1"/>
</dbReference>
<comment type="catalytic activity">
    <reaction evidence="7">
        <text>L-threonyl-[protein] + ATP = O-phospho-L-threonyl-[protein] + ADP + H(+)</text>
        <dbReference type="Rhea" id="RHEA:46608"/>
        <dbReference type="Rhea" id="RHEA-COMP:11060"/>
        <dbReference type="Rhea" id="RHEA-COMP:11605"/>
        <dbReference type="ChEBI" id="CHEBI:15378"/>
        <dbReference type="ChEBI" id="CHEBI:30013"/>
        <dbReference type="ChEBI" id="CHEBI:30616"/>
        <dbReference type="ChEBI" id="CHEBI:61977"/>
        <dbReference type="ChEBI" id="CHEBI:456216"/>
        <dbReference type="EC" id="2.7.11.1"/>
    </reaction>
</comment>
<name>A0A021VP79_9CELL</name>
<dbReference type="PANTHER" id="PTHR43289:SF34">
    <property type="entry name" value="SERINE_THREONINE-PROTEIN KINASE YBDM-RELATED"/>
    <property type="match status" value="1"/>
</dbReference>
<dbReference type="Proteomes" id="UP000019753">
    <property type="component" value="Unassembled WGS sequence"/>
</dbReference>